<dbReference type="OrthoDB" id="10290952at2759"/>
<gene>
    <name evidence="1" type="ORF">AK812_SmicGene17556</name>
</gene>
<name>A0A1Q9DXF2_SYMMI</name>
<comment type="caution">
    <text evidence="1">The sequence shown here is derived from an EMBL/GenBank/DDBJ whole genome shotgun (WGS) entry which is preliminary data.</text>
</comment>
<protein>
    <submittedName>
        <fullName evidence="1">Uncharacterized protein</fullName>
    </submittedName>
</protein>
<sequence length="205" mass="22633">MLAALADAERFGKAVNAAAPPLKIRGAFATLIGTLLANEAPFAMVRCAMNFGLPKDVDVIPLIPLDIRENEWGDAFKGAAQNDLGELDLDLAFRDELAPPILELLGHVGRKDLLGHLRLLDRDTGELQDWSFMLTSDLARRPIYEKRLGIARRFCVYFWDPSLTKDEQAGSWERGGGGHTFARCVVKSRPDDEVIPKGNYYGAHG</sequence>
<evidence type="ECO:0000313" key="2">
    <source>
        <dbReference type="Proteomes" id="UP000186817"/>
    </source>
</evidence>
<reference evidence="1 2" key="1">
    <citation type="submission" date="2016-02" db="EMBL/GenBank/DDBJ databases">
        <title>Genome analysis of coral dinoflagellate symbionts highlights evolutionary adaptations to a symbiotic lifestyle.</title>
        <authorList>
            <person name="Aranda M."/>
            <person name="Li Y."/>
            <person name="Liew Y.J."/>
            <person name="Baumgarten S."/>
            <person name="Simakov O."/>
            <person name="Wilson M."/>
            <person name="Piel J."/>
            <person name="Ashoor H."/>
            <person name="Bougouffa S."/>
            <person name="Bajic V.B."/>
            <person name="Ryu T."/>
            <person name="Ravasi T."/>
            <person name="Bayer T."/>
            <person name="Micklem G."/>
            <person name="Kim H."/>
            <person name="Bhak J."/>
            <person name="Lajeunesse T.C."/>
            <person name="Voolstra C.R."/>
        </authorList>
    </citation>
    <scope>NUCLEOTIDE SEQUENCE [LARGE SCALE GENOMIC DNA]</scope>
    <source>
        <strain evidence="1 2">CCMP2467</strain>
    </source>
</reference>
<accession>A0A1Q9DXF2</accession>
<dbReference type="AlphaFoldDB" id="A0A1Q9DXF2"/>
<proteinExistence type="predicted"/>
<dbReference type="Proteomes" id="UP000186817">
    <property type="component" value="Unassembled WGS sequence"/>
</dbReference>
<keyword evidence="2" id="KW-1185">Reference proteome</keyword>
<evidence type="ECO:0000313" key="1">
    <source>
        <dbReference type="EMBL" id="OLP99855.1"/>
    </source>
</evidence>
<dbReference type="EMBL" id="LSRX01000348">
    <property type="protein sequence ID" value="OLP99855.1"/>
    <property type="molecule type" value="Genomic_DNA"/>
</dbReference>
<organism evidence="1 2">
    <name type="scientific">Symbiodinium microadriaticum</name>
    <name type="common">Dinoflagellate</name>
    <name type="synonym">Zooxanthella microadriatica</name>
    <dbReference type="NCBI Taxonomy" id="2951"/>
    <lineage>
        <taxon>Eukaryota</taxon>
        <taxon>Sar</taxon>
        <taxon>Alveolata</taxon>
        <taxon>Dinophyceae</taxon>
        <taxon>Suessiales</taxon>
        <taxon>Symbiodiniaceae</taxon>
        <taxon>Symbiodinium</taxon>
    </lineage>
</organism>